<dbReference type="EMBL" id="MTKO01000052">
    <property type="protein sequence ID" value="RWX46781.1"/>
    <property type="molecule type" value="Genomic_DNA"/>
</dbReference>
<sequence length="342" mass="39855">MQPKVTVLLPVYNGERYLAETLASLFQQTYTDFELLIIDDGSTDSSADIIQRVADPRIRLLKNPKRLKLSGALNRGMRESKGKYIARMDADDIAFPQRLQQQFDYMEAHPEIGVCGTAIEIFGQGSPRKDIYPKTSEAIRAYALFDCPFCHPSVMMRRDMFLQHDLWYDGAYYPTEDYELWSRAIDRFPTANIDEVLLRYRVHGESMTGSDWDRMDKQAARIIKERLERLGVSCTDEEVLFHRSIGRGRSCVVSAYSDLRRAEEWLLQLRDRVQISKEDMNRTIALVWYRLCLNNTRLGLKVLRQYMSGRLGQSDPQRKIRMLFLLLSTVKNKMQLNKRIES</sequence>
<dbReference type="InterPro" id="IPR029044">
    <property type="entry name" value="Nucleotide-diphossugar_trans"/>
</dbReference>
<accession>A0A444J0W4</accession>
<dbReference type="InterPro" id="IPR001173">
    <property type="entry name" value="Glyco_trans_2-like"/>
</dbReference>
<organism evidence="2 3">
    <name type="scientific">Candidatus Electrothrix aarhusensis</name>
    <dbReference type="NCBI Taxonomy" id="1859131"/>
    <lineage>
        <taxon>Bacteria</taxon>
        <taxon>Pseudomonadati</taxon>
        <taxon>Thermodesulfobacteriota</taxon>
        <taxon>Desulfobulbia</taxon>
        <taxon>Desulfobulbales</taxon>
        <taxon>Desulfobulbaceae</taxon>
        <taxon>Candidatus Electrothrix</taxon>
    </lineage>
</organism>
<evidence type="ECO:0000313" key="3">
    <source>
        <dbReference type="Proteomes" id="UP000287853"/>
    </source>
</evidence>
<evidence type="ECO:0000313" key="2">
    <source>
        <dbReference type="EMBL" id="RWX46781.1"/>
    </source>
</evidence>
<keyword evidence="3" id="KW-1185">Reference proteome</keyword>
<gene>
    <name evidence="2" type="ORF">H206_01812</name>
</gene>
<dbReference type="PANTHER" id="PTHR22916">
    <property type="entry name" value="GLYCOSYLTRANSFERASE"/>
    <property type="match status" value="1"/>
</dbReference>
<reference evidence="2 3" key="1">
    <citation type="submission" date="2017-01" db="EMBL/GenBank/DDBJ databases">
        <title>The cable genome- insights into the physiology and evolution of filamentous bacteria capable of sulfide oxidation via long distance electron transfer.</title>
        <authorList>
            <person name="Schreiber L."/>
            <person name="Bjerg J.T."/>
            <person name="Boggild A."/>
            <person name="Van De Vossenberg J."/>
            <person name="Meysman F."/>
            <person name="Nielsen L.P."/>
            <person name="Schramm A."/>
            <person name="Kjeldsen K.U."/>
        </authorList>
    </citation>
    <scope>NUCLEOTIDE SEQUENCE [LARGE SCALE GENOMIC DNA]</scope>
    <source>
        <strain evidence="2">MCF</strain>
    </source>
</reference>
<comment type="caution">
    <text evidence="2">The sequence shown here is derived from an EMBL/GenBank/DDBJ whole genome shotgun (WGS) entry which is preliminary data.</text>
</comment>
<dbReference type="SUPFAM" id="SSF53448">
    <property type="entry name" value="Nucleotide-diphospho-sugar transferases"/>
    <property type="match status" value="1"/>
</dbReference>
<dbReference type="Proteomes" id="UP000287853">
    <property type="component" value="Unassembled WGS sequence"/>
</dbReference>
<feature type="domain" description="Glycosyltransferase 2-like" evidence="1">
    <location>
        <begin position="6"/>
        <end position="161"/>
    </location>
</feature>
<name>A0A444J0W4_9BACT</name>
<dbReference type="GO" id="GO:0016758">
    <property type="term" value="F:hexosyltransferase activity"/>
    <property type="evidence" value="ECO:0007669"/>
    <property type="project" value="UniProtKB-ARBA"/>
</dbReference>
<dbReference type="AlphaFoldDB" id="A0A444J0W4"/>
<keyword evidence="2" id="KW-0808">Transferase</keyword>
<protein>
    <submittedName>
        <fullName evidence="2">Glycosyltransferase involved in cell wall bisynthesis</fullName>
    </submittedName>
</protein>
<dbReference type="PANTHER" id="PTHR22916:SF3">
    <property type="entry name" value="UDP-GLCNAC:BETAGAL BETA-1,3-N-ACETYLGLUCOSAMINYLTRANSFERASE-LIKE PROTEIN 1"/>
    <property type="match status" value="1"/>
</dbReference>
<evidence type="ECO:0000259" key="1">
    <source>
        <dbReference type="Pfam" id="PF00535"/>
    </source>
</evidence>
<dbReference type="Gene3D" id="3.90.550.10">
    <property type="entry name" value="Spore Coat Polysaccharide Biosynthesis Protein SpsA, Chain A"/>
    <property type="match status" value="1"/>
</dbReference>
<dbReference type="Pfam" id="PF00535">
    <property type="entry name" value="Glycos_transf_2"/>
    <property type="match status" value="1"/>
</dbReference>
<proteinExistence type="predicted"/>